<name>A0A2I2F2I1_ASPCN</name>
<dbReference type="AlphaFoldDB" id="A0A2I2F2I1"/>
<dbReference type="Proteomes" id="UP000234585">
    <property type="component" value="Unassembled WGS sequence"/>
</dbReference>
<accession>A0A2I2F2I1</accession>
<evidence type="ECO:0000313" key="1">
    <source>
        <dbReference type="EMBL" id="PLB34833.1"/>
    </source>
</evidence>
<dbReference type="EMBL" id="KZ559171">
    <property type="protein sequence ID" value="PLB34833.1"/>
    <property type="molecule type" value="Genomic_DNA"/>
</dbReference>
<proteinExistence type="predicted"/>
<reference evidence="1 2" key="1">
    <citation type="submission" date="2017-12" db="EMBL/GenBank/DDBJ databases">
        <authorList>
            <consortium name="DOE Joint Genome Institute"/>
            <person name="Haridas S."/>
            <person name="Kjaerbolling I."/>
            <person name="Vesth T.C."/>
            <person name="Frisvad J.C."/>
            <person name="Nybo J.L."/>
            <person name="Theobald S."/>
            <person name="Kuo A."/>
            <person name="Bowyer P."/>
            <person name="Matsuda Y."/>
            <person name="Mondo S."/>
            <person name="Lyhne E.K."/>
            <person name="Kogle M.E."/>
            <person name="Clum A."/>
            <person name="Lipzen A."/>
            <person name="Salamov A."/>
            <person name="Ngan C.Y."/>
            <person name="Daum C."/>
            <person name="Chiniquy J."/>
            <person name="Barry K."/>
            <person name="LaButti K."/>
            <person name="Simmons B.A."/>
            <person name="Magnuson J.K."/>
            <person name="Mortensen U.H."/>
            <person name="Larsen T.O."/>
            <person name="Grigoriev I.V."/>
            <person name="Baker S.E."/>
            <person name="Andersen M.R."/>
            <person name="Nordberg H.P."/>
            <person name="Cantor M.N."/>
            <person name="Hua S.X."/>
        </authorList>
    </citation>
    <scope>NUCLEOTIDE SEQUENCE [LARGE SCALE GENOMIC DNA]</scope>
    <source>
        <strain evidence="1 2">CBS 102.13</strain>
    </source>
</reference>
<sequence length="151" mass="17399">MYARLEDKVKGKGRREQKCGTFQFHFSITQREYLIMHRRGKCLSLGQGIPESIGLLADQRRYPQTIASFCGLDCGRENTTWPHLKGGNERRKKDNLCQVIFKATSTWKCSQARAREAHYMYSFNEITRKYSAAISPFFPSSPATFTIPVHN</sequence>
<gene>
    <name evidence="1" type="ORF">BDW47DRAFT_70651</name>
</gene>
<evidence type="ECO:0000313" key="2">
    <source>
        <dbReference type="Proteomes" id="UP000234585"/>
    </source>
</evidence>
<organism evidence="1 2">
    <name type="scientific">Aspergillus candidus</name>
    <dbReference type="NCBI Taxonomy" id="41067"/>
    <lineage>
        <taxon>Eukaryota</taxon>
        <taxon>Fungi</taxon>
        <taxon>Dikarya</taxon>
        <taxon>Ascomycota</taxon>
        <taxon>Pezizomycotina</taxon>
        <taxon>Eurotiomycetes</taxon>
        <taxon>Eurotiomycetidae</taxon>
        <taxon>Eurotiales</taxon>
        <taxon>Aspergillaceae</taxon>
        <taxon>Aspergillus</taxon>
        <taxon>Aspergillus subgen. Circumdati</taxon>
    </lineage>
</organism>
<protein>
    <submittedName>
        <fullName evidence="1">Uncharacterized protein</fullName>
    </submittedName>
</protein>
<dbReference type="RefSeq" id="XP_024668845.1">
    <property type="nucleotide sequence ID" value="XM_024819651.1"/>
</dbReference>
<keyword evidence="2" id="KW-1185">Reference proteome</keyword>
<dbReference type="GeneID" id="36526811"/>